<feature type="transmembrane region" description="Helical" evidence="6">
    <location>
        <begin position="333"/>
        <end position="354"/>
    </location>
</feature>
<feature type="transmembrane region" description="Helical" evidence="6">
    <location>
        <begin position="366"/>
        <end position="383"/>
    </location>
</feature>
<keyword evidence="4 6" id="KW-1133">Transmembrane helix</keyword>
<keyword evidence="5 6" id="KW-0472">Membrane</keyword>
<feature type="transmembrane region" description="Helical" evidence="6">
    <location>
        <begin position="298"/>
        <end position="321"/>
    </location>
</feature>
<feature type="transmembrane region" description="Helical" evidence="6">
    <location>
        <begin position="132"/>
        <end position="157"/>
    </location>
</feature>
<dbReference type="InterPro" id="IPR011701">
    <property type="entry name" value="MFS"/>
</dbReference>
<dbReference type="InterPro" id="IPR050375">
    <property type="entry name" value="MFS_TsgA-like"/>
</dbReference>
<feature type="transmembrane region" description="Helical" evidence="6">
    <location>
        <begin position="205"/>
        <end position="228"/>
    </location>
</feature>
<evidence type="ECO:0000259" key="7">
    <source>
        <dbReference type="PROSITE" id="PS50850"/>
    </source>
</evidence>
<dbReference type="EMBL" id="CP033012">
    <property type="protein sequence ID" value="QCI19532.1"/>
    <property type="molecule type" value="Genomic_DNA"/>
</dbReference>
<dbReference type="NCBIfam" id="NF002982">
    <property type="entry name" value="PRK03699.1"/>
    <property type="match status" value="1"/>
</dbReference>
<feature type="transmembrane region" description="Helical" evidence="6">
    <location>
        <begin position="163"/>
        <end position="185"/>
    </location>
</feature>
<reference evidence="8 9" key="1">
    <citation type="submission" date="2018-10" db="EMBL/GenBank/DDBJ databases">
        <title>Comparative functional genomics of the obligate endosymbiont Buchnera aphidicola.</title>
        <authorList>
            <person name="Chong R.A."/>
        </authorList>
    </citation>
    <scope>NUCLEOTIDE SEQUENCE [LARGE SCALE GENOMIC DNA]</scope>
    <source>
        <strain evidence="8 9">Aoe</strain>
    </source>
</reference>
<dbReference type="InterPro" id="IPR036259">
    <property type="entry name" value="MFS_trans_sf"/>
</dbReference>
<feature type="transmembrane region" description="Helical" evidence="6">
    <location>
        <begin position="7"/>
        <end position="31"/>
    </location>
</feature>
<dbReference type="RefSeq" id="WP_158342063.1">
    <property type="nucleotide sequence ID" value="NZ_CP033012.1"/>
</dbReference>
<name>A0A4D6XQ44_9GAMM</name>
<evidence type="ECO:0000256" key="6">
    <source>
        <dbReference type="SAM" id="Phobius"/>
    </source>
</evidence>
<comment type="subcellular location">
    <subcellularLocation>
        <location evidence="1">Cell inner membrane</location>
        <topology evidence="1">Multi-pass membrane protein</topology>
    </subcellularLocation>
</comment>
<protein>
    <submittedName>
        <fullName evidence="8">MFS transporter TsgA</fullName>
    </submittedName>
</protein>
<evidence type="ECO:0000256" key="1">
    <source>
        <dbReference type="ARBA" id="ARBA00004429"/>
    </source>
</evidence>
<accession>A0A4D6XQ44</accession>
<evidence type="ECO:0000256" key="2">
    <source>
        <dbReference type="ARBA" id="ARBA00022475"/>
    </source>
</evidence>
<feature type="transmembrane region" description="Helical" evidence="6">
    <location>
        <begin position="103"/>
        <end position="125"/>
    </location>
</feature>
<dbReference type="GO" id="GO:0022857">
    <property type="term" value="F:transmembrane transporter activity"/>
    <property type="evidence" value="ECO:0007669"/>
    <property type="project" value="InterPro"/>
</dbReference>
<feature type="transmembrane region" description="Helical" evidence="6">
    <location>
        <begin position="273"/>
        <end position="292"/>
    </location>
</feature>
<dbReference type="InterPro" id="IPR020846">
    <property type="entry name" value="MFS_dom"/>
</dbReference>
<keyword evidence="2" id="KW-1003">Cell membrane</keyword>
<dbReference type="GO" id="GO:0005886">
    <property type="term" value="C:plasma membrane"/>
    <property type="evidence" value="ECO:0007669"/>
    <property type="project" value="UniProtKB-SubCell"/>
</dbReference>
<dbReference type="Pfam" id="PF07690">
    <property type="entry name" value="MFS_1"/>
    <property type="match status" value="1"/>
</dbReference>
<sequence>MMNYNRVGLTWISFLSYAFTGALVTVTGIVMGNIAKDFKLSLVDMSNSFTYLNSGILTAMFINNWCVKIISLKKQIFFSFILTVSSILGLSFFHSITIFSCSMFILGSVSGLTMSIGTFIIANLYNGTKRATFLLLTDSFFSMAGIFFPFITGFLLAKNVPWNWIYILIGIIDLFIFFIAMNVQFPAVKEKNIEVHSKLSKNGKISVILLAVSAFFYILGQLGFISWVPQFVMQNMHTNINYSSQLVSNFWMAYMVGMWFFTVVLTLFDLQKIVILLTASSTVLMYIFIHSYDIHHLPWMISMLGFFSSAIYTIIITLASLQKKVASPKIVNFILTSGTIGTLLTFVFTGPIVAAGGVNAALNTANFLYLIVCVLHVIVIYFSQHKKYLLRKI</sequence>
<dbReference type="Gene3D" id="1.20.1250.20">
    <property type="entry name" value="MFS general substrate transporter like domains"/>
    <property type="match status" value="2"/>
</dbReference>
<organism evidence="8 9">
    <name type="scientific">Buchnera aphidicola</name>
    <name type="common">Anoecia oenotherae</name>
    <dbReference type="NCBI Taxonomy" id="1241833"/>
    <lineage>
        <taxon>Bacteria</taxon>
        <taxon>Pseudomonadati</taxon>
        <taxon>Pseudomonadota</taxon>
        <taxon>Gammaproteobacteria</taxon>
        <taxon>Enterobacterales</taxon>
        <taxon>Erwiniaceae</taxon>
        <taxon>Buchnera</taxon>
    </lineage>
</organism>
<dbReference type="OrthoDB" id="8577032at2"/>
<dbReference type="PANTHER" id="PTHR43702">
    <property type="entry name" value="L-FUCOSE-PROTON SYMPORTER"/>
    <property type="match status" value="1"/>
</dbReference>
<gene>
    <name evidence="8" type="primary">tsgA</name>
    <name evidence="8" type="ORF">D9V65_02170</name>
</gene>
<keyword evidence="9" id="KW-1185">Reference proteome</keyword>
<feature type="transmembrane region" description="Helical" evidence="6">
    <location>
        <begin position="51"/>
        <end position="70"/>
    </location>
</feature>
<evidence type="ECO:0000313" key="9">
    <source>
        <dbReference type="Proteomes" id="UP000298677"/>
    </source>
</evidence>
<dbReference type="Proteomes" id="UP000298677">
    <property type="component" value="Chromosome"/>
</dbReference>
<evidence type="ECO:0000256" key="3">
    <source>
        <dbReference type="ARBA" id="ARBA00022692"/>
    </source>
</evidence>
<evidence type="ECO:0000256" key="5">
    <source>
        <dbReference type="ARBA" id="ARBA00023136"/>
    </source>
</evidence>
<feature type="transmembrane region" description="Helical" evidence="6">
    <location>
        <begin position="77"/>
        <end position="97"/>
    </location>
</feature>
<dbReference type="AlphaFoldDB" id="A0A4D6XQ44"/>
<evidence type="ECO:0000256" key="4">
    <source>
        <dbReference type="ARBA" id="ARBA00022989"/>
    </source>
</evidence>
<proteinExistence type="predicted"/>
<keyword evidence="3 6" id="KW-0812">Transmembrane</keyword>
<feature type="domain" description="Major facilitator superfamily (MFS) profile" evidence="7">
    <location>
        <begin position="9"/>
        <end position="388"/>
    </location>
</feature>
<dbReference type="SUPFAM" id="SSF103473">
    <property type="entry name" value="MFS general substrate transporter"/>
    <property type="match status" value="1"/>
</dbReference>
<dbReference type="PROSITE" id="PS50850">
    <property type="entry name" value="MFS"/>
    <property type="match status" value="1"/>
</dbReference>
<feature type="transmembrane region" description="Helical" evidence="6">
    <location>
        <begin position="248"/>
        <end position="268"/>
    </location>
</feature>
<evidence type="ECO:0000313" key="8">
    <source>
        <dbReference type="EMBL" id="QCI19532.1"/>
    </source>
</evidence>
<dbReference type="PANTHER" id="PTHR43702:SF3">
    <property type="entry name" value="PROTEIN TSGA"/>
    <property type="match status" value="1"/>
</dbReference>